<dbReference type="AlphaFoldDB" id="A0AA39XWB9"/>
<gene>
    <name evidence="2" type="ORF">B0T16DRAFT_214626</name>
</gene>
<sequence>MSESSAVQPEVWHIPSTRRVRMRKLFEFFKAPETTTGVSENTDATLQQLRRPDLRAPLGEPAAANSLSGENESPATRGVEIGRGSAASSHTSSDGTHNTGTSGTHISALSTIGGTHSSDSDRAKARSDTAEPLTVLLGPAALAIVYNIEGNIFVAKRGRVQIPTDALERFEREVKQRLINDLQEVREQFSSTTGSVFAFRRGLVDDSIYEPVEIRMSGRATGGENGQVTLRPTIWVRCPANCRRKMKKALRDPGLAWTKGTGFGKIMVADSANLLAARGTPGQASTPGLPSLGLALGAGLTLFLHIGIDSRTRSANGLICQSTLRRDGNVEDEVLNYSRLGGIIFLDGQPVGITSAHRILNTAWGALMPARDGRPGTSSDRSRIHETDSEWTDRESMVGVDYHCYDAYRLRPPLPDPVSSQPERLVVVSLGQAANLAGIKLNVMPHSTSCSIVADKTAASDFALIDLYEHGYNLVNEYRDEDGLRIQVQNTISSINLDPGPVKILLNPIVDAVLLEDSTSLEIGGTSLSTRLLQLENPLAQGCSGSWVVRGSSFCGMIIAGYGNEPYTHMIPADQLLSHIKSSLPEVKSVEVWAHPPAPGSESAKTLSVLPQSGRDGMASTYGHSHSASKFGPLRSGANL</sequence>
<protein>
    <submittedName>
        <fullName evidence="2">Uncharacterized protein</fullName>
    </submittedName>
</protein>
<reference evidence="2" key="1">
    <citation type="submission" date="2023-06" db="EMBL/GenBank/DDBJ databases">
        <title>Genome-scale phylogeny and comparative genomics of the fungal order Sordariales.</title>
        <authorList>
            <consortium name="Lawrence Berkeley National Laboratory"/>
            <person name="Hensen N."/>
            <person name="Bonometti L."/>
            <person name="Westerberg I."/>
            <person name="Brannstrom I.O."/>
            <person name="Guillou S."/>
            <person name="Cros-Aarteil S."/>
            <person name="Calhoun S."/>
            <person name="Haridas S."/>
            <person name="Kuo A."/>
            <person name="Mondo S."/>
            <person name="Pangilinan J."/>
            <person name="Riley R."/>
            <person name="Labutti K."/>
            <person name="Andreopoulos B."/>
            <person name="Lipzen A."/>
            <person name="Chen C."/>
            <person name="Yanf M."/>
            <person name="Daum C."/>
            <person name="Ng V."/>
            <person name="Clum A."/>
            <person name="Steindorff A."/>
            <person name="Ohm R."/>
            <person name="Martin F."/>
            <person name="Silar P."/>
            <person name="Natvig D."/>
            <person name="Lalanne C."/>
            <person name="Gautier V."/>
            <person name="Ament-Velasquez S.L."/>
            <person name="Kruys A."/>
            <person name="Hutchinson M.I."/>
            <person name="Powell A.J."/>
            <person name="Barry K."/>
            <person name="Miller A.N."/>
            <person name="Grigoriev I.V."/>
            <person name="Debuchy R."/>
            <person name="Gladieux P."/>
            <person name="Thoren M.H."/>
            <person name="Johannesson H."/>
        </authorList>
    </citation>
    <scope>NUCLEOTIDE SEQUENCE</scope>
    <source>
        <strain evidence="2">SMH2532-1</strain>
    </source>
</reference>
<feature type="region of interest" description="Disordered" evidence="1">
    <location>
        <begin position="56"/>
        <end position="126"/>
    </location>
</feature>
<organism evidence="2 3">
    <name type="scientific">Cercophora newfieldiana</name>
    <dbReference type="NCBI Taxonomy" id="92897"/>
    <lineage>
        <taxon>Eukaryota</taxon>
        <taxon>Fungi</taxon>
        <taxon>Dikarya</taxon>
        <taxon>Ascomycota</taxon>
        <taxon>Pezizomycotina</taxon>
        <taxon>Sordariomycetes</taxon>
        <taxon>Sordariomycetidae</taxon>
        <taxon>Sordariales</taxon>
        <taxon>Lasiosphaeriaceae</taxon>
        <taxon>Cercophora</taxon>
    </lineage>
</organism>
<accession>A0AA39XWB9</accession>
<proteinExistence type="predicted"/>
<evidence type="ECO:0000313" key="2">
    <source>
        <dbReference type="EMBL" id="KAK0641446.1"/>
    </source>
</evidence>
<dbReference type="Proteomes" id="UP001174936">
    <property type="component" value="Unassembled WGS sequence"/>
</dbReference>
<name>A0AA39XWB9_9PEZI</name>
<keyword evidence="3" id="KW-1185">Reference proteome</keyword>
<comment type="caution">
    <text evidence="2">The sequence shown here is derived from an EMBL/GenBank/DDBJ whole genome shotgun (WGS) entry which is preliminary data.</text>
</comment>
<evidence type="ECO:0000313" key="3">
    <source>
        <dbReference type="Proteomes" id="UP001174936"/>
    </source>
</evidence>
<feature type="region of interest" description="Disordered" evidence="1">
    <location>
        <begin position="615"/>
        <end position="640"/>
    </location>
</feature>
<feature type="compositionally biased region" description="Polar residues" evidence="1">
    <location>
        <begin position="65"/>
        <end position="74"/>
    </location>
</feature>
<evidence type="ECO:0000256" key="1">
    <source>
        <dbReference type="SAM" id="MobiDB-lite"/>
    </source>
</evidence>
<feature type="compositionally biased region" description="Polar residues" evidence="1">
    <location>
        <begin position="86"/>
        <end position="116"/>
    </location>
</feature>
<dbReference type="EMBL" id="JAULSV010000006">
    <property type="protein sequence ID" value="KAK0641446.1"/>
    <property type="molecule type" value="Genomic_DNA"/>
</dbReference>